<dbReference type="PROSITE" id="PS50924">
    <property type="entry name" value="MHYT"/>
    <property type="match status" value="1"/>
</dbReference>
<dbReference type="PANTHER" id="PTHR35152">
    <property type="entry name" value="DOMAIN SIGNALLING PROTEIN, PUTATIVE (AFU_ORTHOLOGUE AFUA_5G11310)-RELATED"/>
    <property type="match status" value="1"/>
</dbReference>
<gene>
    <name evidence="4" type="ORF">ACFF45_01685</name>
</gene>
<dbReference type="PANTHER" id="PTHR35152:SF1">
    <property type="entry name" value="DOMAIN SIGNALLING PROTEIN, PUTATIVE (AFU_ORTHOLOGUE AFUA_5G11310)-RELATED"/>
    <property type="match status" value="1"/>
</dbReference>
<keyword evidence="5" id="KW-1185">Reference proteome</keyword>
<feature type="transmembrane region" description="Helical" evidence="1">
    <location>
        <begin position="171"/>
        <end position="193"/>
    </location>
</feature>
<sequence length="288" mass="29989">MQGTVDGFSYGLVTPLVAFVMACLGGALGLRCTTRAFLVGGSWRPSWLALGSVAIASGIWTMHFIAMMGFTVREAPIHFDKPMTYASLGVAVLMVGIGIFIVGYRGASGTALFTGGTITGLGIASMHYLGMAGMQLDGELEYNTLTVAASVLIAMIAATAALWAAGQVRGLLWSVGASLVMGLAVTGMHYTGMAALSVHLHGTADPVSGDPPAALLAPMLLGPLAFLLLAGVVVVFDPLIVMGKEPVPRPEHKPGVPAHPAVPHPPRRLTPRTRRIPARSTSRTPQNR</sequence>
<feature type="transmembrane region" description="Helical" evidence="1">
    <location>
        <begin position="85"/>
        <end position="104"/>
    </location>
</feature>
<dbReference type="InterPro" id="IPR005330">
    <property type="entry name" value="MHYT_dom"/>
</dbReference>
<keyword evidence="1" id="KW-0472">Membrane</keyword>
<evidence type="ECO:0000256" key="2">
    <source>
        <dbReference type="SAM" id="MobiDB-lite"/>
    </source>
</evidence>
<dbReference type="EMBL" id="JBHMCY010000002">
    <property type="protein sequence ID" value="MFB9461473.1"/>
    <property type="molecule type" value="Genomic_DNA"/>
</dbReference>
<comment type="caution">
    <text evidence="4">The sequence shown here is derived from an EMBL/GenBank/DDBJ whole genome shotgun (WGS) entry which is preliminary data.</text>
</comment>
<feature type="transmembrane region" description="Helical" evidence="1">
    <location>
        <begin position="142"/>
        <end position="164"/>
    </location>
</feature>
<reference evidence="4 5" key="1">
    <citation type="submission" date="2024-09" db="EMBL/GenBank/DDBJ databases">
        <authorList>
            <person name="Sun Q."/>
            <person name="Mori K."/>
        </authorList>
    </citation>
    <scope>NUCLEOTIDE SEQUENCE [LARGE SCALE GENOMIC DNA]</scope>
    <source>
        <strain evidence="4 5">JCM 6917</strain>
    </source>
</reference>
<feature type="transmembrane region" description="Helical" evidence="1">
    <location>
        <begin position="213"/>
        <end position="236"/>
    </location>
</feature>
<feature type="region of interest" description="Disordered" evidence="2">
    <location>
        <begin position="248"/>
        <end position="288"/>
    </location>
</feature>
<dbReference type="Proteomes" id="UP001589709">
    <property type="component" value="Unassembled WGS sequence"/>
</dbReference>
<feature type="domain" description="MHYT" evidence="3">
    <location>
        <begin position="10"/>
        <end position="199"/>
    </location>
</feature>
<feature type="transmembrane region" description="Helical" evidence="1">
    <location>
        <begin position="12"/>
        <end position="34"/>
    </location>
</feature>
<evidence type="ECO:0000313" key="4">
    <source>
        <dbReference type="EMBL" id="MFB9461473.1"/>
    </source>
</evidence>
<protein>
    <submittedName>
        <fullName evidence="4">MHYT domain-containing protein</fullName>
    </submittedName>
</protein>
<proteinExistence type="predicted"/>
<keyword evidence="1" id="KW-0812">Transmembrane</keyword>
<feature type="compositionally biased region" description="Basic residues" evidence="2">
    <location>
        <begin position="265"/>
        <end position="277"/>
    </location>
</feature>
<evidence type="ECO:0000313" key="5">
    <source>
        <dbReference type="Proteomes" id="UP001589709"/>
    </source>
</evidence>
<organism evidence="4 5">
    <name type="scientific">Streptomyces cinereospinus</name>
    <dbReference type="NCBI Taxonomy" id="285561"/>
    <lineage>
        <taxon>Bacteria</taxon>
        <taxon>Bacillati</taxon>
        <taxon>Actinomycetota</taxon>
        <taxon>Actinomycetes</taxon>
        <taxon>Kitasatosporales</taxon>
        <taxon>Streptomycetaceae</taxon>
        <taxon>Streptomyces</taxon>
    </lineage>
</organism>
<name>A0ABV5MTX5_9ACTN</name>
<dbReference type="RefSeq" id="WP_381340859.1">
    <property type="nucleotide sequence ID" value="NZ_JBHMCY010000002.1"/>
</dbReference>
<dbReference type="Pfam" id="PF03707">
    <property type="entry name" value="MHYT"/>
    <property type="match status" value="3"/>
</dbReference>
<evidence type="ECO:0000259" key="3">
    <source>
        <dbReference type="PROSITE" id="PS50924"/>
    </source>
</evidence>
<feature type="transmembrane region" description="Helical" evidence="1">
    <location>
        <begin position="111"/>
        <end position="130"/>
    </location>
</feature>
<keyword evidence="1" id="KW-1133">Transmembrane helix</keyword>
<evidence type="ECO:0000256" key="1">
    <source>
        <dbReference type="PROSITE-ProRule" id="PRU00244"/>
    </source>
</evidence>
<feature type="transmembrane region" description="Helical" evidence="1">
    <location>
        <begin position="46"/>
        <end position="65"/>
    </location>
</feature>
<accession>A0ABV5MTX5</accession>